<accession>A0A0L8FJL5</accession>
<protein>
    <submittedName>
        <fullName evidence="1">Uncharacterized protein</fullName>
    </submittedName>
</protein>
<sequence length="41" mass="4896">MIRKAPEIIESQCMNFTFKSNSMKDISNVIFMTQNQERQKK</sequence>
<organism evidence="1">
    <name type="scientific">Octopus bimaculoides</name>
    <name type="common">California two-spotted octopus</name>
    <dbReference type="NCBI Taxonomy" id="37653"/>
    <lineage>
        <taxon>Eukaryota</taxon>
        <taxon>Metazoa</taxon>
        <taxon>Spiralia</taxon>
        <taxon>Lophotrochozoa</taxon>
        <taxon>Mollusca</taxon>
        <taxon>Cephalopoda</taxon>
        <taxon>Coleoidea</taxon>
        <taxon>Octopodiformes</taxon>
        <taxon>Octopoda</taxon>
        <taxon>Incirrata</taxon>
        <taxon>Octopodidae</taxon>
        <taxon>Octopus</taxon>
    </lineage>
</organism>
<name>A0A0L8FJL5_OCTBM</name>
<gene>
    <name evidence="1" type="ORF">OCBIM_22017253mg</name>
</gene>
<reference evidence="1" key="1">
    <citation type="submission" date="2015-07" db="EMBL/GenBank/DDBJ databases">
        <title>MeaNS - Measles Nucleotide Surveillance Program.</title>
        <authorList>
            <person name="Tran T."/>
            <person name="Druce J."/>
        </authorList>
    </citation>
    <scope>NUCLEOTIDE SEQUENCE</scope>
    <source>
        <strain evidence="1">UCB-OBI-ISO-001</strain>
        <tissue evidence="1">Gonad</tissue>
    </source>
</reference>
<evidence type="ECO:0000313" key="1">
    <source>
        <dbReference type="EMBL" id="KOF64479.1"/>
    </source>
</evidence>
<dbReference type="EMBL" id="KQ430221">
    <property type="protein sequence ID" value="KOF64479.1"/>
    <property type="molecule type" value="Genomic_DNA"/>
</dbReference>
<proteinExistence type="predicted"/>
<dbReference type="AlphaFoldDB" id="A0A0L8FJL5"/>